<organism evidence="2">
    <name type="scientific">Tetraselmis sp. GSL018</name>
    <dbReference type="NCBI Taxonomy" id="582737"/>
    <lineage>
        <taxon>Eukaryota</taxon>
        <taxon>Viridiplantae</taxon>
        <taxon>Chlorophyta</taxon>
        <taxon>core chlorophytes</taxon>
        <taxon>Chlorodendrophyceae</taxon>
        <taxon>Chlorodendrales</taxon>
        <taxon>Chlorodendraceae</taxon>
        <taxon>Tetraselmis</taxon>
    </lineage>
</organism>
<proteinExistence type="predicted"/>
<evidence type="ECO:0000313" key="2">
    <source>
        <dbReference type="EMBL" id="JAC81505.1"/>
    </source>
</evidence>
<sequence length="262" mass="28845">MTGVKTRAQLKASQNSHEERTKAIGKRPKNSDDFDNCESVRKKQFTKSGKSRDKGRVEGETCKNQLNLRPPPGSKEKSGNCRTLKINRSPVMKIWAATLAERTSFSWAEGLSLGGTVAGLNAQTKGRSIGIYKQREDKSEEKEEKRKSRAETETVQLLGRRIPVVRTNDGRVLGKAPKGGPLPPESVHRSLVKAFSEAGYGDVFAAMRDLAATVEPGSARGPLGYQLYERFRPSVPPGRAGWGRAGALDLGLIRRMASERRR</sequence>
<dbReference type="EMBL" id="GBEZ01003653">
    <property type="protein sequence ID" value="JAC81505.1"/>
    <property type="molecule type" value="Transcribed_RNA"/>
</dbReference>
<gene>
    <name evidence="2" type="ORF">TSPGSL018_7774</name>
</gene>
<reference evidence="2" key="1">
    <citation type="submission" date="2014-05" db="EMBL/GenBank/DDBJ databases">
        <title>The transcriptome of the halophilic microalga Tetraselmis sp. GSL018 isolated from the Great Salt Lake, Utah.</title>
        <authorList>
            <person name="Jinkerson R.E."/>
            <person name="D'Adamo S."/>
            <person name="Posewitz M.C."/>
        </authorList>
    </citation>
    <scope>NUCLEOTIDE SEQUENCE</scope>
    <source>
        <strain evidence="2">GSL018</strain>
    </source>
</reference>
<evidence type="ECO:0000256" key="1">
    <source>
        <dbReference type="SAM" id="MobiDB-lite"/>
    </source>
</evidence>
<feature type="region of interest" description="Disordered" evidence="1">
    <location>
        <begin position="1"/>
        <end position="81"/>
    </location>
</feature>
<protein>
    <submittedName>
        <fullName evidence="2">Uncharacterized protein</fullName>
    </submittedName>
</protein>
<accession>A0A061SF64</accession>
<dbReference type="AlphaFoldDB" id="A0A061SF64"/>
<name>A0A061SF64_9CHLO</name>
<feature type="compositionally biased region" description="Basic and acidic residues" evidence="1">
    <location>
        <begin position="50"/>
        <end position="61"/>
    </location>
</feature>